<dbReference type="Pfam" id="PF13332">
    <property type="entry name" value="Fil_haemagg_2"/>
    <property type="match status" value="5"/>
</dbReference>
<feature type="region of interest" description="Disordered" evidence="6">
    <location>
        <begin position="1523"/>
        <end position="1547"/>
    </location>
</feature>
<dbReference type="InterPro" id="IPR008638">
    <property type="entry name" value="FhaB/CdiA-like_TPS"/>
</dbReference>
<feature type="compositionally biased region" description="Polar residues" evidence="6">
    <location>
        <begin position="1480"/>
        <end position="1494"/>
    </location>
</feature>
<reference evidence="9" key="1">
    <citation type="submission" date="2018-11" db="EMBL/GenBank/DDBJ databases">
        <title>FDA dAtabase for Regulatory Grade micrObial Sequences (FDA-ARGOS): Supporting development and validation of Infectious Disease Dx tests.</title>
        <authorList>
            <person name="Goldberg B."/>
            <person name="Campos J."/>
            <person name="Tallon L."/>
            <person name="Sadzewicz L."/>
            <person name="Zhao X."/>
            <person name="Vavikolanu K."/>
            <person name="Mehta A."/>
            <person name="Aluvathingal J."/>
            <person name="Nadendla S."/>
            <person name="Geyer C."/>
            <person name="Nandy P."/>
            <person name="Yan Y."/>
            <person name="Sichtig H."/>
        </authorList>
    </citation>
    <scope>NUCLEOTIDE SEQUENCE [LARGE SCALE GENOMIC DNA]</scope>
    <source>
        <strain evidence="9">FDAARGOS_614</strain>
    </source>
</reference>
<organism evidence="8 9">
    <name type="scientific">Cupriavidus pauculus</name>
    <dbReference type="NCBI Taxonomy" id="82633"/>
    <lineage>
        <taxon>Bacteria</taxon>
        <taxon>Pseudomonadati</taxon>
        <taxon>Pseudomonadota</taxon>
        <taxon>Betaproteobacteria</taxon>
        <taxon>Burkholderiales</taxon>
        <taxon>Burkholderiaceae</taxon>
        <taxon>Cupriavidus</taxon>
    </lineage>
</organism>
<gene>
    <name evidence="8" type="ORF">EHF44_04185</name>
</gene>
<protein>
    <submittedName>
        <fullName evidence="8">Filamentous hemagglutinin N-terminal domain-containing protein</fullName>
    </submittedName>
</protein>
<dbReference type="SMART" id="SM00912">
    <property type="entry name" value="Haemagg_act"/>
    <property type="match status" value="1"/>
</dbReference>
<keyword evidence="3" id="KW-1266">Target cell cytoplasm</keyword>
<dbReference type="InterPro" id="IPR025157">
    <property type="entry name" value="Hemagglutinin_rpt"/>
</dbReference>
<feature type="compositionally biased region" description="Basic and acidic residues" evidence="6">
    <location>
        <begin position="1523"/>
        <end position="1544"/>
    </location>
</feature>
<dbReference type="RefSeq" id="WP_124682584.1">
    <property type="nucleotide sequence ID" value="NZ_CP033969.1"/>
</dbReference>
<dbReference type="KEGG" id="cpau:EHF44_04185"/>
<keyword evidence="2" id="KW-0800">Toxin</keyword>
<dbReference type="GO" id="GO:0003824">
    <property type="term" value="F:catalytic activity"/>
    <property type="evidence" value="ECO:0007669"/>
    <property type="project" value="UniProtKB-ARBA"/>
</dbReference>
<evidence type="ECO:0000313" key="9">
    <source>
        <dbReference type="Proteomes" id="UP000270411"/>
    </source>
</evidence>
<evidence type="ECO:0000259" key="7">
    <source>
        <dbReference type="SMART" id="SM00912"/>
    </source>
</evidence>
<dbReference type="Proteomes" id="UP000270411">
    <property type="component" value="Chromosome 1"/>
</dbReference>
<dbReference type="CDD" id="cd20695">
    <property type="entry name" value="CdiA-CT_5T87E_Ct"/>
    <property type="match status" value="1"/>
</dbReference>
<evidence type="ECO:0000256" key="3">
    <source>
        <dbReference type="ARBA" id="ARBA00022913"/>
    </source>
</evidence>
<evidence type="ECO:0000313" key="8">
    <source>
        <dbReference type="EMBL" id="AZG12696.1"/>
    </source>
</evidence>
<dbReference type="OrthoDB" id="5666689at2"/>
<feature type="region of interest" description="Disordered" evidence="6">
    <location>
        <begin position="1462"/>
        <end position="1496"/>
    </location>
</feature>
<evidence type="ECO:0000256" key="1">
    <source>
        <dbReference type="ARBA" id="ARBA00004219"/>
    </source>
</evidence>
<dbReference type="InterPro" id="IPR024973">
    <property type="entry name" value="ESPR"/>
</dbReference>
<dbReference type="NCBIfam" id="TIGR01901">
    <property type="entry name" value="adhes_NPXG"/>
    <property type="match status" value="1"/>
</dbReference>
<dbReference type="InterPro" id="IPR011050">
    <property type="entry name" value="Pectin_lyase_fold/virulence"/>
</dbReference>
<accession>A0A3G8GWQ9</accession>
<dbReference type="Pfam" id="PF05860">
    <property type="entry name" value="TPS"/>
    <property type="match status" value="1"/>
</dbReference>
<sequence>MNSNRYRLVFNKTRGMLVAVAECAASRGKSAGGQSGARAAPASPVLATLRAIAWSALLLLGVVHGAAAQIVADPAGRGPGVTTAPNGVPLVNINRPSGAGVSHNQYQQFSVDGRGAILNNGAAISQTQLGGHVPGNANLGTSGPARIILNEVTGGSPSRLNGFVEVAGQRADVVISNGNGISVNGGGFINANRATLTTGAPVFGGDGSLAAFRVTRGGIQVEGTGFNGSGLEQVDLVARSVTLNGKLWADSANVVSGANRVDYPGLGVQVIEGEGARPTVGIDVASLGGMYANRIRLVGTEGGVGVRNAGTLAAQAGDFSIDSAGRVVLGGTTSATGALAVRGAQGIDNRGSTAAGGTMTLASDASVDNTGTLIAGGDLALTGQTLHSTGTLAAGIDANGKASQSGSLRLKAGSVATATGDNLAGQRVEIDAARIQLGGSRTQAGADIALTARSGGVGLAGARVYAAGRLEAEARGSIDTRGAQVAAATIDAKASGDINNSGGTLEATGSLDVEAGGKLANANGRIINTGTGSTRVAAATIDNTGEAMLGGNGDASIRADRIDNTAGGQLVSGGALAIAAGESFDNAGGKTYAGTGLALDAQDAAVSNDGGSLAAGTSAVLRAGSLSNAGGKVLADADIALETGRLTGAGTIHAGRDLALTLGGAYVNAAGNVLRAERDLTIKAHGAFTNQARLEAVRGLQLDAARIDNQAGAVIHAGTTTLTTLGALSNAGRIEGDTLTTSSATLANSGTMLADVLTSQAERIGNDGPHAVMAATGVLNLYGSALVSNTNGATVYSLGDINIAADGERDERSLLKHRAARVVNDSSTIEAGSSSGVVEIAAQELVNQRPAPVVESDTTTETKHERKREKYVHCATSNAYPQMGCTWAVWAGPYKTPVDGTFDAAQIVSHDTGKKRLVVNINGVATRIDYNTLTDTDGVLAVNYWDGYDRDIHYDPASEYATRNDARKNWQRVEIARDTTTTTTTERDANPDQRGANLISGGGMILANVGTLTNAYSQIASGGDMLIGDMEQSGDVASGQFSSTKVVNTGRTLFERTRHDIVSTYAWNKEIDKDVGPVVQPSIIETPKEVGSIGGTITAGNRLTIYGGGIRNEDVGKLDPLAGTGSTGLPGIDGGASGGTASLANTPLTLPSNGLFHYRSDPDATYLIESDPRFANYGNFLSSDYMLGLLGIDPSLTQKRLGDGFYEQKLIRDQITELSGRVYLAGHDNAEDQYTALMASGVQAAQQFNILPGMALTAAQMSALTTDIVWLVSETVTLPDGGKQSVMVPRVYLAQANAADLKPNGALIAAEDIELRESGSMRNSGVIDAGSRLSIGAAQDLHNRGGTLRSAGVAAITAGRDIVNESGQIRADQLGLVAGRDMRNETLFDQQGVTHAVGNAKASASLFGRQAGITSTGDLLVSAGRDVRLAGATLAAGGNGTVVAGGQLTLDALAGRTAQSVYESPRQNSADSEVRHAVSSLRSGGSLATSSGGDTTLRGAQVQAGADLTMIAGGDFVAQAVTDERTHDSVGRSRKHQREEHSRDQTTVGVSISAGGNATLAAVKAGDNGGGVKRTDGKGNVELIGATVTAGADGKGDGALTVVGDRNVTVAEARELHDSSLDVSSRSGSFVRRMSKNASTSSRADLGVGSTLSGDSVKIQAGDDLLVRQSQIAGTTGVTLRATERNVLVTAGQNIREESQSQSRKTSGVSGFAGQGGIGVGVGSSRASSASHTLAVTQSDARSMVGASNGNVVIVAGKDAAIIGSDLVAGRHAAEADPAAGNIDIQAKNVMVAEGVDRIAQDASASRRSSGLSVALVGTPFDTSKNLDAVHKDGSAVSRALGTVKELGASALTTPQIAVSAGSQRSSSEFSSVATVSSGSSLTGAGNVRVRATGSGETDAAGKALDGNILASGSTISAGGAALLDAERGVTIQASTDTYSERSSARNSGWKISGASPSLGDVARHIGGGPNNSGVGMVPFGTERASSSGEVASSRQNASMVTGNTVGIKARTGDITLTGSGLAAEGDIGLSAAQGKIDILSGQDTLSQRSDSASRKIGDLGGTGYAGTVGMRSESRHADGTQATQNTIRSQVVSQTGNVTMVAKDDITARGADIAAGNDLTMIGRNVVLDPAEDAASLNERHRVSQYGTTLALSGYTVTAAQAVENAARAVEEKKDGRVATLYGVQAGLAVANGVQGIQAVTSGGTSPTAAIKVTASVGGGSQSSESRSQSNTFQGTTVKAGNAVAIVATGSGGKDADGFASDGTISGRGVQISGRTVDLSAARDIDLESARDRTSLDSRSSGNNASVGVGFGIGGDQNGFTLELAASQQQGNARGNSVTNRNASVTAADKLTVTSGRDANLRGAQLIADTIGGSVGRDFNIESRPDTDDFTSRETSSGMQASICVPPFCVGTTVNASGTHTQGKTDSTYSSVREQSGIYAGQGGFDIEVKGNTDLKGGILASTADPEKNRLVTGTLTTSDIDNHASYTSGSSTFVGSYSGGKSVPADTPDVGPVAPAQVKWGGDSNLLQGVAGSLAATAAGNAQKDLGGDASGKTKSAIAAGTVKITDDAAQQAKTGQTADETLANLNRDTENANQSIEKIFDEQKVKDQQELNRLKSEVAQQAAPLIYNKVGDVLVGSSPGTKAAVHALVGGLMAEAIGGNFTAGAAGGAAASLAMEAFGQALLDQKDLSESDRKALVQLAGAIVGGAAGGIAGGTVGDAAAGANVGKVATENNYLNHTQKRDRAEAMAACADKACRDKVRAEYAAEWKKNKREVTDCSTQSECLTLARDLRLEQQAQGERMAELQEKGPGNWSDAEKAEYADLRFGDATLNQLRTVAIANANKLAGDEPMDPQEVARLVADVGIGAAAGIGGSTTPKNLAYQAAPYHGSTDNPIKSRGPVNGQDALEKSVRVKGTSPRRVGFDSKTGEFVVFDRTLGNVYHGHVRAWDDLGVDMQNALVRAGYVNRKGKVK</sequence>
<dbReference type="InterPro" id="IPR006914">
    <property type="entry name" value="VENN_dom"/>
</dbReference>
<comment type="subcellular location">
    <subcellularLocation>
        <location evidence="1">Target cell</location>
        <location evidence="1">Target cell cytoplasm</location>
    </subcellularLocation>
</comment>
<dbReference type="Pfam" id="PF04829">
    <property type="entry name" value="PT-VENN"/>
    <property type="match status" value="1"/>
</dbReference>
<evidence type="ECO:0000256" key="4">
    <source>
        <dbReference type="ARBA" id="ARBA00023026"/>
    </source>
</evidence>
<dbReference type="Gene3D" id="2.160.20.10">
    <property type="entry name" value="Single-stranded right-handed beta-helix, Pectin lyase-like"/>
    <property type="match status" value="1"/>
</dbReference>
<feature type="domain" description="Filamentous haemagglutinin FhaB/tRNA nuclease CdiA-like TPS" evidence="7">
    <location>
        <begin position="85"/>
        <end position="206"/>
    </location>
</feature>
<feature type="compositionally biased region" description="Polar residues" evidence="6">
    <location>
        <begin position="1462"/>
        <end position="1471"/>
    </location>
</feature>
<dbReference type="NCBIfam" id="TIGR01731">
    <property type="entry name" value="fil_hemag_20aa"/>
    <property type="match status" value="9"/>
</dbReference>
<keyword evidence="4" id="KW-0843">Virulence</keyword>
<name>A0A3G8GWQ9_9BURK</name>
<feature type="region of interest" description="Disordered" evidence="6">
    <location>
        <begin position="1936"/>
        <end position="1956"/>
    </location>
</feature>
<dbReference type="InterPro" id="IPR012334">
    <property type="entry name" value="Pectin_lyas_fold"/>
</dbReference>
<comment type="similarity">
    <text evidence="5">In the N-terminal section; belongs to the CdiA toxin family.</text>
</comment>
<dbReference type="InterPro" id="IPR010069">
    <property type="entry name" value="CdiA_FHA1_rpt"/>
</dbReference>
<dbReference type="SUPFAM" id="SSF51126">
    <property type="entry name" value="Pectin lyase-like"/>
    <property type="match status" value="1"/>
</dbReference>
<dbReference type="Pfam" id="PF13018">
    <property type="entry name" value="ESPR"/>
    <property type="match status" value="1"/>
</dbReference>
<feature type="region of interest" description="Disordered" evidence="6">
    <location>
        <begin position="977"/>
        <end position="996"/>
    </location>
</feature>
<dbReference type="EMBL" id="CP033969">
    <property type="protein sequence ID" value="AZG12696.1"/>
    <property type="molecule type" value="Genomic_DNA"/>
</dbReference>
<proteinExistence type="inferred from homology"/>
<evidence type="ECO:0000256" key="6">
    <source>
        <dbReference type="SAM" id="MobiDB-lite"/>
    </source>
</evidence>
<dbReference type="GO" id="GO:0090729">
    <property type="term" value="F:toxin activity"/>
    <property type="evidence" value="ECO:0007669"/>
    <property type="project" value="UniProtKB-KW"/>
</dbReference>
<evidence type="ECO:0000256" key="5">
    <source>
        <dbReference type="ARBA" id="ARBA00024043"/>
    </source>
</evidence>
<evidence type="ECO:0000256" key="2">
    <source>
        <dbReference type="ARBA" id="ARBA00022656"/>
    </source>
</evidence>